<dbReference type="InterPro" id="IPR018511">
    <property type="entry name" value="Hemolysin-typ_Ca-bd_CS"/>
</dbReference>
<dbReference type="PANTHER" id="PTHR38340">
    <property type="entry name" value="S-LAYER PROTEIN"/>
    <property type="match status" value="1"/>
</dbReference>
<dbReference type="PROSITE" id="PS00330">
    <property type="entry name" value="HEMOLYSIN_CALCIUM"/>
    <property type="match status" value="3"/>
</dbReference>
<dbReference type="OrthoDB" id="7433198at2"/>
<dbReference type="AlphaFoldDB" id="A0A4V3A9H6"/>
<organism evidence="4 5">
    <name type="scientific">Dankookia rubra</name>
    <dbReference type="NCBI Taxonomy" id="1442381"/>
    <lineage>
        <taxon>Bacteria</taxon>
        <taxon>Pseudomonadati</taxon>
        <taxon>Pseudomonadota</taxon>
        <taxon>Alphaproteobacteria</taxon>
        <taxon>Acetobacterales</taxon>
        <taxon>Roseomonadaceae</taxon>
        <taxon>Dankookia</taxon>
    </lineage>
</organism>
<keyword evidence="5" id="KW-1185">Reference proteome</keyword>
<dbReference type="Proteomes" id="UP000295096">
    <property type="component" value="Unassembled WGS sequence"/>
</dbReference>
<evidence type="ECO:0000313" key="5">
    <source>
        <dbReference type="Proteomes" id="UP000295096"/>
    </source>
</evidence>
<gene>
    <name evidence="4" type="ORF">E2C06_28175</name>
</gene>
<dbReference type="Pfam" id="PF00353">
    <property type="entry name" value="HemolysinCabind"/>
    <property type="match status" value="3"/>
</dbReference>
<keyword evidence="2" id="KW-0964">Secreted</keyword>
<dbReference type="SUPFAM" id="SSF51120">
    <property type="entry name" value="beta-Roll"/>
    <property type="match status" value="1"/>
</dbReference>
<dbReference type="InterPro" id="IPR001343">
    <property type="entry name" value="Hemolysn_Ca-bd"/>
</dbReference>
<dbReference type="InterPro" id="IPR011049">
    <property type="entry name" value="Serralysin-like_metalloprot_C"/>
</dbReference>
<name>A0A4V3A9H6_9PROT</name>
<protein>
    <submittedName>
        <fullName evidence="4">Calcium-binding protein</fullName>
    </submittedName>
</protein>
<dbReference type="GO" id="GO:0005576">
    <property type="term" value="C:extracellular region"/>
    <property type="evidence" value="ECO:0007669"/>
    <property type="project" value="UniProtKB-SubCell"/>
</dbReference>
<dbReference type="GO" id="GO:0005509">
    <property type="term" value="F:calcium ion binding"/>
    <property type="evidence" value="ECO:0007669"/>
    <property type="project" value="InterPro"/>
</dbReference>
<sequence length="509" mass="50079">MDHDQHDQAAHDHAAGGDDQMIPAAPDAVPFATRMQGGKGADALAATDLGRVEFTALNHSGVTGHAELARDGDRLTVRVVADGLEPGQTHIQHIHGRIAEDGTAVDSNTPGPASDQDGDGFVELAEGLPQYGPILLNLATPQGAGLDGFPTAPDGSIRYEQSFDLTRMAGFGDGVGAGNLLPLELREMVIHGLSVDGAAGAGTPGEIDGQAGYKLVLPVASGEIAAVGSRLSGGGGADTLTGAGGADTLAGGAGHDMARGGGGDDILRGGGGGDMLLGDAGFDLLDGGAGADSLFGGTQNDVLRGGAGDDELHGDAGPGVARGADLGADRLDGGAGDDRLHVGDGLDVLTGGAGQDAFIFRYMAPVSPAAAGTAPAFASLTDFSAAEDRLVFDAAGLGEDAAGADFLDGSGGAGGQVASFFSGAAADSAGEGVMVLTDQAFASGALAVQAAQGEQAGDMVIYFNSTVGVASLLVVSAPDTAASIARFTDITALDQLRTAGFTAGDFVFA</sequence>
<feature type="region of interest" description="Disordered" evidence="3">
    <location>
        <begin position="1"/>
        <end position="25"/>
    </location>
</feature>
<dbReference type="InterPro" id="IPR050557">
    <property type="entry name" value="RTX_toxin/Mannuronan_C5-epim"/>
</dbReference>
<reference evidence="4 5" key="1">
    <citation type="journal article" date="2016" name="J. Microbiol.">
        <title>Dankookia rubra gen. nov., sp. nov., an alphaproteobacterium isolated from sediment of a shallow stream.</title>
        <authorList>
            <person name="Kim W.H."/>
            <person name="Kim D.H."/>
            <person name="Kang K."/>
            <person name="Ahn T.Y."/>
        </authorList>
    </citation>
    <scope>NUCLEOTIDE SEQUENCE [LARGE SCALE GENOMIC DNA]</scope>
    <source>
        <strain evidence="4 5">JCM30602</strain>
    </source>
</reference>
<feature type="compositionally biased region" description="Basic and acidic residues" evidence="3">
    <location>
        <begin position="1"/>
        <end position="16"/>
    </location>
</feature>
<comment type="subcellular location">
    <subcellularLocation>
        <location evidence="1">Secreted</location>
    </subcellularLocation>
</comment>
<accession>A0A4V3A9H6</accession>
<evidence type="ECO:0000313" key="4">
    <source>
        <dbReference type="EMBL" id="TDH59255.1"/>
    </source>
</evidence>
<comment type="caution">
    <text evidence="4">The sequence shown here is derived from an EMBL/GenBank/DDBJ whole genome shotgun (WGS) entry which is preliminary data.</text>
</comment>
<evidence type="ECO:0000256" key="2">
    <source>
        <dbReference type="ARBA" id="ARBA00022525"/>
    </source>
</evidence>
<feature type="region of interest" description="Disordered" evidence="3">
    <location>
        <begin position="305"/>
        <end position="325"/>
    </location>
</feature>
<dbReference type="RefSeq" id="WP_133291913.1">
    <property type="nucleotide sequence ID" value="NZ_SMSJ01000073.1"/>
</dbReference>
<dbReference type="PANTHER" id="PTHR38340:SF1">
    <property type="entry name" value="S-LAYER PROTEIN"/>
    <property type="match status" value="1"/>
</dbReference>
<dbReference type="Gene3D" id="2.150.10.10">
    <property type="entry name" value="Serralysin-like metalloprotease, C-terminal"/>
    <property type="match status" value="2"/>
</dbReference>
<proteinExistence type="predicted"/>
<dbReference type="PRINTS" id="PR00313">
    <property type="entry name" value="CABNDNGRPT"/>
</dbReference>
<evidence type="ECO:0000256" key="3">
    <source>
        <dbReference type="SAM" id="MobiDB-lite"/>
    </source>
</evidence>
<dbReference type="EMBL" id="SMSJ01000073">
    <property type="protein sequence ID" value="TDH59255.1"/>
    <property type="molecule type" value="Genomic_DNA"/>
</dbReference>
<evidence type="ECO:0000256" key="1">
    <source>
        <dbReference type="ARBA" id="ARBA00004613"/>
    </source>
</evidence>